<dbReference type="EMBL" id="WSES01000019">
    <property type="protein sequence ID" value="MVW64526.1"/>
    <property type="molecule type" value="Genomic_DNA"/>
</dbReference>
<evidence type="ECO:0000256" key="3">
    <source>
        <dbReference type="ARBA" id="ARBA00023163"/>
    </source>
</evidence>
<dbReference type="PANTHER" id="PTHR36511">
    <property type="entry name" value="MERR FAMILY BACTERIAL REGULATORY PROTEIN"/>
    <property type="match status" value="1"/>
</dbReference>
<dbReference type="PROSITE" id="PS50943">
    <property type="entry name" value="HTH_CROC1"/>
    <property type="match status" value="1"/>
</dbReference>
<protein>
    <submittedName>
        <fullName evidence="5">Transcriptional regulator</fullName>
    </submittedName>
</protein>
<proteinExistence type="predicted"/>
<keyword evidence="1" id="KW-0805">Transcription regulation</keyword>
<dbReference type="SUPFAM" id="SSF47413">
    <property type="entry name" value="lambda repressor-like DNA-binding domains"/>
    <property type="match status" value="1"/>
</dbReference>
<dbReference type="InterPro" id="IPR001387">
    <property type="entry name" value="Cro/C1-type_HTH"/>
</dbReference>
<evidence type="ECO:0000313" key="5">
    <source>
        <dbReference type="EMBL" id="MVW64526.1"/>
    </source>
</evidence>
<comment type="caution">
    <text evidence="5">The sequence shown here is derived from an EMBL/GenBank/DDBJ whole genome shotgun (WGS) entry which is preliminary data.</text>
</comment>
<feature type="domain" description="HTH cro/C1-type" evidence="4">
    <location>
        <begin position="45"/>
        <end position="88"/>
    </location>
</feature>
<keyword evidence="6" id="KW-1185">Reference proteome</keyword>
<dbReference type="InterPro" id="IPR032758">
    <property type="entry name" value="MqsA/HigA-2"/>
</dbReference>
<keyword evidence="3" id="KW-0804">Transcription</keyword>
<evidence type="ECO:0000256" key="2">
    <source>
        <dbReference type="ARBA" id="ARBA00023125"/>
    </source>
</evidence>
<evidence type="ECO:0000313" key="6">
    <source>
        <dbReference type="Proteomes" id="UP000443353"/>
    </source>
</evidence>
<dbReference type="InterPro" id="IPR052359">
    <property type="entry name" value="HTH-type_reg/antitoxin"/>
</dbReference>
<name>A0A7X3G6D9_9BURK</name>
<evidence type="ECO:0000256" key="1">
    <source>
        <dbReference type="ARBA" id="ARBA00023015"/>
    </source>
</evidence>
<dbReference type="AlphaFoldDB" id="A0A7X3G6D9"/>
<sequence>MTKRDIFSELMEGFDALEGARAGKVTLRSTEVERKPPPEMTPAKVRAVREKLHVSQPVFAHKLRTEPRTIANWEQGVSKPNAQAAILLTLVDRHPELLDEIAAL</sequence>
<gene>
    <name evidence="5" type="ORF">GPY61_31900</name>
</gene>
<dbReference type="PANTHER" id="PTHR36511:SF3">
    <property type="entry name" value="ANTITOXIN HIGA-2"/>
    <property type="match status" value="1"/>
</dbReference>
<dbReference type="Pfam" id="PF15731">
    <property type="entry name" value="MqsA_antitoxin"/>
    <property type="match status" value="1"/>
</dbReference>
<organism evidence="5 6">
    <name type="scientific">Massilia cellulosiltytica</name>
    <dbReference type="NCBI Taxonomy" id="2683234"/>
    <lineage>
        <taxon>Bacteria</taxon>
        <taxon>Pseudomonadati</taxon>
        <taxon>Pseudomonadota</taxon>
        <taxon>Betaproteobacteria</taxon>
        <taxon>Burkholderiales</taxon>
        <taxon>Oxalobacteraceae</taxon>
        <taxon>Telluria group</taxon>
        <taxon>Massilia</taxon>
    </lineage>
</organism>
<keyword evidence="2" id="KW-0238">DNA-binding</keyword>
<dbReference type="Proteomes" id="UP000443353">
    <property type="component" value="Unassembled WGS sequence"/>
</dbReference>
<dbReference type="RefSeq" id="WP_160410950.1">
    <property type="nucleotide sequence ID" value="NZ_WSES01000019.1"/>
</dbReference>
<dbReference type="CDD" id="cd00093">
    <property type="entry name" value="HTH_XRE"/>
    <property type="match status" value="1"/>
</dbReference>
<dbReference type="GO" id="GO:0003677">
    <property type="term" value="F:DNA binding"/>
    <property type="evidence" value="ECO:0007669"/>
    <property type="project" value="UniProtKB-KW"/>
</dbReference>
<reference evidence="5 6" key="1">
    <citation type="submission" date="2019-12" db="EMBL/GenBank/DDBJ databases">
        <authorList>
            <person name="Li C."/>
            <person name="Zhao J."/>
        </authorList>
    </citation>
    <scope>NUCLEOTIDE SEQUENCE [LARGE SCALE GENOMIC DNA]</scope>
    <source>
        <strain evidence="5 6">NEAU-DD11</strain>
    </source>
</reference>
<dbReference type="InterPro" id="IPR010982">
    <property type="entry name" value="Lambda_DNA-bd_dom_sf"/>
</dbReference>
<dbReference type="Gene3D" id="1.10.260.40">
    <property type="entry name" value="lambda repressor-like DNA-binding domains"/>
    <property type="match status" value="1"/>
</dbReference>
<accession>A0A7X3G6D9</accession>
<evidence type="ECO:0000259" key="4">
    <source>
        <dbReference type="PROSITE" id="PS50943"/>
    </source>
</evidence>